<dbReference type="EMBL" id="SJPK01000008">
    <property type="protein sequence ID" value="TWT65045.1"/>
    <property type="molecule type" value="Genomic_DNA"/>
</dbReference>
<keyword evidence="4" id="KW-0808">Transferase</keyword>
<keyword evidence="2" id="KW-1133">Transmembrane helix</keyword>
<evidence type="ECO:0000256" key="1">
    <source>
        <dbReference type="ARBA" id="ARBA00006464"/>
    </source>
</evidence>
<dbReference type="Pfam" id="PF02397">
    <property type="entry name" value="Bac_transf"/>
    <property type="match status" value="1"/>
</dbReference>
<dbReference type="RefSeq" id="WP_146392303.1">
    <property type="nucleotide sequence ID" value="NZ_SJPK01000008.1"/>
</dbReference>
<name>A0A5C5XSM0_9BACT</name>
<evidence type="ECO:0000259" key="3">
    <source>
        <dbReference type="Pfam" id="PF02397"/>
    </source>
</evidence>
<feature type="transmembrane region" description="Helical" evidence="2">
    <location>
        <begin position="16"/>
        <end position="37"/>
    </location>
</feature>
<evidence type="ECO:0000313" key="5">
    <source>
        <dbReference type="Proteomes" id="UP000318053"/>
    </source>
</evidence>
<keyword evidence="5" id="KW-1185">Reference proteome</keyword>
<dbReference type="GO" id="GO:0016780">
    <property type="term" value="F:phosphotransferase activity, for other substituted phosphate groups"/>
    <property type="evidence" value="ECO:0007669"/>
    <property type="project" value="TreeGrafter"/>
</dbReference>
<evidence type="ECO:0000256" key="2">
    <source>
        <dbReference type="SAM" id="Phobius"/>
    </source>
</evidence>
<feature type="domain" description="Bacterial sugar transferase" evidence="3">
    <location>
        <begin position="11"/>
        <end position="185"/>
    </location>
</feature>
<keyword evidence="2" id="KW-0812">Transmembrane</keyword>
<proteinExistence type="inferred from homology"/>
<gene>
    <name evidence="4" type="primary">epsL</name>
    <name evidence="4" type="ORF">CA85_33900</name>
</gene>
<dbReference type="Proteomes" id="UP000318053">
    <property type="component" value="Unassembled WGS sequence"/>
</dbReference>
<organism evidence="4 5">
    <name type="scientific">Allorhodopirellula solitaria</name>
    <dbReference type="NCBI Taxonomy" id="2527987"/>
    <lineage>
        <taxon>Bacteria</taxon>
        <taxon>Pseudomonadati</taxon>
        <taxon>Planctomycetota</taxon>
        <taxon>Planctomycetia</taxon>
        <taxon>Pirellulales</taxon>
        <taxon>Pirellulaceae</taxon>
        <taxon>Allorhodopirellula</taxon>
    </lineage>
</organism>
<dbReference type="AlphaFoldDB" id="A0A5C5XSM0"/>
<protein>
    <submittedName>
        <fullName evidence="4">Putative sugar transferase EpsL</fullName>
        <ecNumber evidence="4">2.-.-.-</ecNumber>
    </submittedName>
</protein>
<dbReference type="EC" id="2.-.-.-" evidence="4"/>
<dbReference type="PANTHER" id="PTHR30576">
    <property type="entry name" value="COLANIC BIOSYNTHESIS UDP-GLUCOSE LIPID CARRIER TRANSFERASE"/>
    <property type="match status" value="1"/>
</dbReference>
<sequence length="212" mass="24217">MNQSLLSKFIKRSFDISVAAFALCVLSPCLLLIWALVSLRLERPALFCQERLGLMGVPFKIIKFKTMISAVDAGGNVLSDDQRLTPLGTWLRKTSLDELPELWNVLVGEMSLVGPRPFISQYGPLYSEYQSRRHEVRPGITGWAQINGRNAISWEEKFELDIWYVENQSLWLDLKILWGTLWQMIRRDNISSEGHVTMPVFKGNSSAQDDRA</sequence>
<reference evidence="4 5" key="1">
    <citation type="submission" date="2019-02" db="EMBL/GenBank/DDBJ databases">
        <title>Deep-cultivation of Planctomycetes and their phenomic and genomic characterization uncovers novel biology.</title>
        <authorList>
            <person name="Wiegand S."/>
            <person name="Jogler M."/>
            <person name="Boedeker C."/>
            <person name="Pinto D."/>
            <person name="Vollmers J."/>
            <person name="Rivas-Marin E."/>
            <person name="Kohn T."/>
            <person name="Peeters S.H."/>
            <person name="Heuer A."/>
            <person name="Rast P."/>
            <person name="Oberbeckmann S."/>
            <person name="Bunk B."/>
            <person name="Jeske O."/>
            <person name="Meyerdierks A."/>
            <person name="Storesund J.E."/>
            <person name="Kallscheuer N."/>
            <person name="Luecker S."/>
            <person name="Lage O.M."/>
            <person name="Pohl T."/>
            <person name="Merkel B.J."/>
            <person name="Hornburger P."/>
            <person name="Mueller R.-W."/>
            <person name="Bruemmer F."/>
            <person name="Labrenz M."/>
            <person name="Spormann A.M."/>
            <person name="Op Den Camp H."/>
            <person name="Overmann J."/>
            <person name="Amann R."/>
            <person name="Jetten M.S.M."/>
            <person name="Mascher T."/>
            <person name="Medema M.H."/>
            <person name="Devos D.P."/>
            <person name="Kaster A.-K."/>
            <person name="Ovreas L."/>
            <person name="Rohde M."/>
            <person name="Galperin M.Y."/>
            <person name="Jogler C."/>
        </authorList>
    </citation>
    <scope>NUCLEOTIDE SEQUENCE [LARGE SCALE GENOMIC DNA]</scope>
    <source>
        <strain evidence="4 5">CA85</strain>
    </source>
</reference>
<accession>A0A5C5XSM0</accession>
<dbReference type="PANTHER" id="PTHR30576:SF8">
    <property type="entry name" value="UNDECAPRENYL-PHOSPHATE GALACTOSE PHOSPHOTRANSFERASE"/>
    <property type="match status" value="1"/>
</dbReference>
<evidence type="ECO:0000313" key="4">
    <source>
        <dbReference type="EMBL" id="TWT65045.1"/>
    </source>
</evidence>
<comment type="caution">
    <text evidence="4">The sequence shown here is derived from an EMBL/GenBank/DDBJ whole genome shotgun (WGS) entry which is preliminary data.</text>
</comment>
<comment type="similarity">
    <text evidence="1">Belongs to the bacterial sugar transferase family.</text>
</comment>
<dbReference type="OrthoDB" id="9766874at2"/>
<keyword evidence="2" id="KW-0472">Membrane</keyword>
<dbReference type="InterPro" id="IPR003362">
    <property type="entry name" value="Bact_transf"/>
</dbReference>